<dbReference type="GO" id="GO:0007020">
    <property type="term" value="P:microtubule nucleation"/>
    <property type="evidence" value="ECO:0007669"/>
    <property type="project" value="InterPro"/>
</dbReference>
<keyword evidence="6" id="KW-1185">Reference proteome</keyword>
<dbReference type="Pfam" id="PF20685">
    <property type="entry name" value="GCP5-Mod21_C"/>
    <property type="match status" value="1"/>
</dbReference>
<evidence type="ECO:0000256" key="3">
    <source>
        <dbReference type="ARBA" id="ARBA00023212"/>
    </source>
</evidence>
<dbReference type="GO" id="GO:0000278">
    <property type="term" value="P:mitotic cell cycle"/>
    <property type="evidence" value="ECO:0007669"/>
    <property type="project" value="TreeGrafter"/>
</dbReference>
<sequence>MEPSVSLINKIYSAFSDGIHFATPISSLRTNEVDLVRGVLHILQGLSSSLFYWDNVRQDFHAKSGIYVTHLSQTSLHVILNQFTYAATCLKLVEVVANKVETSVRLPSPTLRAFTCSVSAWLKRLRDMALKEEV</sequence>
<dbReference type="GO" id="GO:0000922">
    <property type="term" value="C:spindle pole"/>
    <property type="evidence" value="ECO:0007669"/>
    <property type="project" value="InterPro"/>
</dbReference>
<evidence type="ECO:0000256" key="1">
    <source>
        <dbReference type="ARBA" id="ARBA00022490"/>
    </source>
</evidence>
<dbReference type="OrthoDB" id="66546at2759"/>
<keyword evidence="1 4" id="KW-0963">Cytoplasm</keyword>
<organism evidence="5 6">
    <name type="scientific">Actinidia chinensis var. chinensis</name>
    <name type="common">Chinese soft-hair kiwi</name>
    <dbReference type="NCBI Taxonomy" id="1590841"/>
    <lineage>
        <taxon>Eukaryota</taxon>
        <taxon>Viridiplantae</taxon>
        <taxon>Streptophyta</taxon>
        <taxon>Embryophyta</taxon>
        <taxon>Tracheophyta</taxon>
        <taxon>Spermatophyta</taxon>
        <taxon>Magnoliopsida</taxon>
        <taxon>eudicotyledons</taxon>
        <taxon>Gunneridae</taxon>
        <taxon>Pentapetalae</taxon>
        <taxon>asterids</taxon>
        <taxon>Ericales</taxon>
        <taxon>Actinidiaceae</taxon>
        <taxon>Actinidia</taxon>
    </lineage>
</organism>
<dbReference type="InParanoid" id="A0A2R6RMY8"/>
<feature type="non-terminal residue" evidence="5">
    <location>
        <position position="134"/>
    </location>
</feature>
<dbReference type="GO" id="GO:0051321">
    <property type="term" value="P:meiotic cell cycle"/>
    <property type="evidence" value="ECO:0007669"/>
    <property type="project" value="TreeGrafter"/>
</dbReference>
<comment type="caution">
    <text evidence="5">The sequence shown here is derived from an EMBL/GenBank/DDBJ whole genome shotgun (WGS) entry which is preliminary data.</text>
</comment>
<reference evidence="6" key="2">
    <citation type="journal article" date="2018" name="BMC Genomics">
        <title>A manually annotated Actinidia chinensis var. chinensis (kiwifruit) genome highlights the challenges associated with draft genomes and gene prediction in plants.</title>
        <authorList>
            <person name="Pilkington S.M."/>
            <person name="Crowhurst R."/>
            <person name="Hilario E."/>
            <person name="Nardozza S."/>
            <person name="Fraser L."/>
            <person name="Peng Y."/>
            <person name="Gunaseelan K."/>
            <person name="Simpson R."/>
            <person name="Tahir J."/>
            <person name="Deroles S.C."/>
            <person name="Templeton K."/>
            <person name="Luo Z."/>
            <person name="Davy M."/>
            <person name="Cheng C."/>
            <person name="McNeilage M."/>
            <person name="Scaglione D."/>
            <person name="Liu Y."/>
            <person name="Zhang Q."/>
            <person name="Datson P."/>
            <person name="De Silva N."/>
            <person name="Gardiner S.E."/>
            <person name="Bassett H."/>
            <person name="Chagne D."/>
            <person name="McCallum J."/>
            <person name="Dzierzon H."/>
            <person name="Deng C."/>
            <person name="Wang Y.Y."/>
            <person name="Barron L."/>
            <person name="Manako K."/>
            <person name="Bowen J."/>
            <person name="Foster T.M."/>
            <person name="Erridge Z.A."/>
            <person name="Tiffin H."/>
            <person name="Waite C.N."/>
            <person name="Davies K.M."/>
            <person name="Grierson E.P."/>
            <person name="Laing W.A."/>
            <person name="Kirk R."/>
            <person name="Chen X."/>
            <person name="Wood M."/>
            <person name="Montefiori M."/>
            <person name="Brummell D.A."/>
            <person name="Schwinn K.E."/>
            <person name="Catanach A."/>
            <person name="Fullerton C."/>
            <person name="Li D."/>
            <person name="Meiyalaghan S."/>
            <person name="Nieuwenhuizen N."/>
            <person name="Read N."/>
            <person name="Prakash R."/>
            <person name="Hunter D."/>
            <person name="Zhang H."/>
            <person name="McKenzie M."/>
            <person name="Knabel M."/>
            <person name="Harris A."/>
            <person name="Allan A.C."/>
            <person name="Gleave A."/>
            <person name="Chen A."/>
            <person name="Janssen B.J."/>
            <person name="Plunkett B."/>
            <person name="Ampomah-Dwamena C."/>
            <person name="Voogd C."/>
            <person name="Leif D."/>
            <person name="Lafferty D."/>
            <person name="Souleyre E.J.F."/>
            <person name="Varkonyi-Gasic E."/>
            <person name="Gambi F."/>
            <person name="Hanley J."/>
            <person name="Yao J.L."/>
            <person name="Cheung J."/>
            <person name="David K.M."/>
            <person name="Warren B."/>
            <person name="Marsh K."/>
            <person name="Snowden K.C."/>
            <person name="Lin-Wang K."/>
            <person name="Brian L."/>
            <person name="Martinez-Sanchez M."/>
            <person name="Wang M."/>
            <person name="Ileperuma N."/>
            <person name="Macnee N."/>
            <person name="Campin R."/>
            <person name="McAtee P."/>
            <person name="Drummond R.S.M."/>
            <person name="Espley R.V."/>
            <person name="Ireland H.S."/>
            <person name="Wu R."/>
            <person name="Atkinson R.G."/>
            <person name="Karunairetnam S."/>
            <person name="Bulley S."/>
            <person name="Chunkath S."/>
            <person name="Hanley Z."/>
            <person name="Storey R."/>
            <person name="Thrimawithana A.H."/>
            <person name="Thomson S."/>
            <person name="David C."/>
            <person name="Testolin R."/>
            <person name="Huang H."/>
            <person name="Hellens R.P."/>
            <person name="Schaffer R.J."/>
        </authorList>
    </citation>
    <scope>NUCLEOTIDE SEQUENCE [LARGE SCALE GENOMIC DNA]</scope>
    <source>
        <strain evidence="6">cv. Red5</strain>
    </source>
</reference>
<protein>
    <recommendedName>
        <fullName evidence="4">Gamma-tubulin complex component</fullName>
    </recommendedName>
</protein>
<dbReference type="EMBL" id="NKQK01000004">
    <property type="protein sequence ID" value="PSS31393.1"/>
    <property type="molecule type" value="Genomic_DNA"/>
</dbReference>
<dbReference type="InterPro" id="IPR007259">
    <property type="entry name" value="GCP"/>
</dbReference>
<dbReference type="GO" id="GO:0043015">
    <property type="term" value="F:gamma-tubulin binding"/>
    <property type="evidence" value="ECO:0007669"/>
    <property type="project" value="InterPro"/>
</dbReference>
<evidence type="ECO:0000256" key="4">
    <source>
        <dbReference type="RuleBase" id="RU363050"/>
    </source>
</evidence>
<comment type="similarity">
    <text evidence="4">Belongs to the TUBGCP family.</text>
</comment>
<reference evidence="5 6" key="1">
    <citation type="submission" date="2017-07" db="EMBL/GenBank/DDBJ databases">
        <title>An improved, manually edited Actinidia chinensis var. chinensis (kiwifruit) genome highlights the challenges associated with draft genomes and gene prediction in plants.</title>
        <authorList>
            <person name="Pilkington S."/>
            <person name="Crowhurst R."/>
            <person name="Hilario E."/>
            <person name="Nardozza S."/>
            <person name="Fraser L."/>
            <person name="Peng Y."/>
            <person name="Gunaseelan K."/>
            <person name="Simpson R."/>
            <person name="Tahir J."/>
            <person name="Deroles S."/>
            <person name="Templeton K."/>
            <person name="Luo Z."/>
            <person name="Davy M."/>
            <person name="Cheng C."/>
            <person name="Mcneilage M."/>
            <person name="Scaglione D."/>
            <person name="Liu Y."/>
            <person name="Zhang Q."/>
            <person name="Datson P."/>
            <person name="De Silva N."/>
            <person name="Gardiner S."/>
            <person name="Bassett H."/>
            <person name="Chagne D."/>
            <person name="Mccallum J."/>
            <person name="Dzierzon H."/>
            <person name="Deng C."/>
            <person name="Wang Y.-Y."/>
            <person name="Barron N."/>
            <person name="Manako K."/>
            <person name="Bowen J."/>
            <person name="Foster T."/>
            <person name="Erridge Z."/>
            <person name="Tiffin H."/>
            <person name="Waite C."/>
            <person name="Davies K."/>
            <person name="Grierson E."/>
            <person name="Laing W."/>
            <person name="Kirk R."/>
            <person name="Chen X."/>
            <person name="Wood M."/>
            <person name="Montefiori M."/>
            <person name="Brummell D."/>
            <person name="Schwinn K."/>
            <person name="Catanach A."/>
            <person name="Fullerton C."/>
            <person name="Li D."/>
            <person name="Meiyalaghan S."/>
            <person name="Nieuwenhuizen N."/>
            <person name="Read N."/>
            <person name="Prakash R."/>
            <person name="Hunter D."/>
            <person name="Zhang H."/>
            <person name="Mckenzie M."/>
            <person name="Knabel M."/>
            <person name="Harris A."/>
            <person name="Allan A."/>
            <person name="Chen A."/>
            <person name="Janssen B."/>
            <person name="Plunkett B."/>
            <person name="Dwamena C."/>
            <person name="Voogd C."/>
            <person name="Leif D."/>
            <person name="Lafferty D."/>
            <person name="Souleyre E."/>
            <person name="Varkonyi-Gasic E."/>
            <person name="Gambi F."/>
            <person name="Hanley J."/>
            <person name="Yao J.-L."/>
            <person name="Cheung J."/>
            <person name="David K."/>
            <person name="Warren B."/>
            <person name="Marsh K."/>
            <person name="Snowden K."/>
            <person name="Lin-Wang K."/>
            <person name="Brian L."/>
            <person name="Martinez-Sanchez M."/>
            <person name="Wang M."/>
            <person name="Ileperuma N."/>
            <person name="Macnee N."/>
            <person name="Campin R."/>
            <person name="Mcatee P."/>
            <person name="Drummond R."/>
            <person name="Espley R."/>
            <person name="Ireland H."/>
            <person name="Wu R."/>
            <person name="Atkinson R."/>
            <person name="Karunairetnam S."/>
            <person name="Bulley S."/>
            <person name="Chunkath S."/>
            <person name="Hanley Z."/>
            <person name="Storey R."/>
            <person name="Thrimawithana A."/>
            <person name="Thomson S."/>
            <person name="David C."/>
            <person name="Testolin R."/>
        </authorList>
    </citation>
    <scope>NUCLEOTIDE SEQUENCE [LARGE SCALE GENOMIC DNA]</scope>
    <source>
        <strain evidence="6">cv. Red5</strain>
        <tissue evidence="5">Young leaf</tissue>
    </source>
</reference>
<dbReference type="OMA" id="LVHCIRI"/>
<dbReference type="AlphaFoldDB" id="A0A2R6RMY8"/>
<evidence type="ECO:0000313" key="5">
    <source>
        <dbReference type="EMBL" id="PSS31393.1"/>
    </source>
</evidence>
<dbReference type="GO" id="GO:0031122">
    <property type="term" value="P:cytoplasmic microtubule organization"/>
    <property type="evidence" value="ECO:0007669"/>
    <property type="project" value="TreeGrafter"/>
</dbReference>
<dbReference type="GO" id="GO:0000930">
    <property type="term" value="C:gamma-tubulin complex"/>
    <property type="evidence" value="ECO:0007669"/>
    <property type="project" value="TreeGrafter"/>
</dbReference>
<dbReference type="PANTHER" id="PTHR19302">
    <property type="entry name" value="GAMMA TUBULIN COMPLEX PROTEIN"/>
    <property type="match status" value="1"/>
</dbReference>
<keyword evidence="2 4" id="KW-0493">Microtubule</keyword>
<name>A0A2R6RMY8_ACTCC</name>
<accession>A0A2R6RMY8</accession>
<comment type="subcellular location">
    <subcellularLocation>
        <location evidence="4">Cytoplasm</location>
        <location evidence="4">Cytoskeleton</location>
        <location evidence="4">Microtubule organizing center</location>
    </subcellularLocation>
</comment>
<dbReference type="GO" id="GO:0051225">
    <property type="term" value="P:spindle assembly"/>
    <property type="evidence" value="ECO:0007669"/>
    <property type="project" value="TreeGrafter"/>
</dbReference>
<evidence type="ECO:0000256" key="2">
    <source>
        <dbReference type="ARBA" id="ARBA00022701"/>
    </source>
</evidence>
<dbReference type="GO" id="GO:0005874">
    <property type="term" value="C:microtubule"/>
    <property type="evidence" value="ECO:0007669"/>
    <property type="project" value="UniProtKB-KW"/>
</dbReference>
<evidence type="ECO:0000313" key="6">
    <source>
        <dbReference type="Proteomes" id="UP000241394"/>
    </source>
</evidence>
<keyword evidence="3 4" id="KW-0206">Cytoskeleton</keyword>
<dbReference type="GO" id="GO:0051011">
    <property type="term" value="F:microtubule minus-end binding"/>
    <property type="evidence" value="ECO:0007669"/>
    <property type="project" value="TreeGrafter"/>
</dbReference>
<dbReference type="Gramene" id="PSS31393">
    <property type="protein sequence ID" value="PSS31393"/>
    <property type="gene ID" value="CEY00_Acc04689"/>
</dbReference>
<dbReference type="STRING" id="1590841.A0A2R6RMY8"/>
<dbReference type="PANTHER" id="PTHR19302:SF33">
    <property type="entry name" value="GAMMA-TUBULIN COMPLEX COMPONENT 5"/>
    <property type="match status" value="1"/>
</dbReference>
<comment type="function">
    <text evidence="4">Component of the gamma-tubulin ring complex (gTuRC) which mediates microtubule nucleation.</text>
</comment>
<proteinExistence type="inferred from homology"/>
<gene>
    <name evidence="5" type="ORF">CEY00_Acc04689</name>
</gene>
<dbReference type="Proteomes" id="UP000241394">
    <property type="component" value="Chromosome LG4"/>
</dbReference>